<comment type="cofactor">
    <cofactor evidence="1">
        <name>Fe(3+)</name>
        <dbReference type="ChEBI" id="CHEBI:29034"/>
    </cofactor>
</comment>
<dbReference type="CDD" id="cd03461">
    <property type="entry name" value="1_2-HQD"/>
    <property type="match status" value="1"/>
</dbReference>
<comment type="caution">
    <text evidence="9">The sequence shown here is derived from an EMBL/GenBank/DDBJ whole genome shotgun (WGS) entry which is preliminary data.</text>
</comment>
<evidence type="ECO:0000256" key="6">
    <source>
        <dbReference type="ARBA" id="ARBA00023004"/>
    </source>
</evidence>
<dbReference type="PANTHER" id="PTHR33711">
    <property type="entry name" value="DIOXYGENASE, PUTATIVE (AFU_ORTHOLOGUE AFUA_2G02910)-RELATED"/>
    <property type="match status" value="1"/>
</dbReference>
<organism evidence="9 10">
    <name type="scientific">Sinorhizobium saheli</name>
    <dbReference type="NCBI Taxonomy" id="36856"/>
    <lineage>
        <taxon>Bacteria</taxon>
        <taxon>Pseudomonadati</taxon>
        <taxon>Pseudomonadota</taxon>
        <taxon>Alphaproteobacteria</taxon>
        <taxon>Hyphomicrobiales</taxon>
        <taxon>Rhizobiaceae</taxon>
        <taxon>Sinorhizobium/Ensifer group</taxon>
        <taxon>Sinorhizobium</taxon>
    </lineage>
</organism>
<reference evidence="9 10" key="1">
    <citation type="submission" date="2015-11" db="EMBL/GenBank/DDBJ databases">
        <title>Ensifer anhuiense sp. nov., an effective nitrogen fixation bacterium with Glycine soja.</title>
        <authorList>
            <person name="Yan H."/>
            <person name="Chen W."/>
        </authorList>
    </citation>
    <scope>NUCLEOTIDE SEQUENCE [LARGE SCALE GENOMIC DNA]</scope>
    <source>
        <strain evidence="9 10">LMG 7837</strain>
    </source>
</reference>
<evidence type="ECO:0000259" key="7">
    <source>
        <dbReference type="Pfam" id="PF00775"/>
    </source>
</evidence>
<dbReference type="PANTHER" id="PTHR33711:SF7">
    <property type="entry name" value="INTRADIOL RING-CLEAVAGE DIOXYGENASES DOMAIN-CONTAINING PROTEIN-RELATED"/>
    <property type="match status" value="1"/>
</dbReference>
<proteinExistence type="inferred from homology"/>
<dbReference type="GO" id="GO:0018576">
    <property type="term" value="F:catechol 1,2-dioxygenase activity"/>
    <property type="evidence" value="ECO:0007669"/>
    <property type="project" value="InterPro"/>
</dbReference>
<evidence type="ECO:0000259" key="8">
    <source>
        <dbReference type="Pfam" id="PF04444"/>
    </source>
</evidence>
<dbReference type="Pfam" id="PF00775">
    <property type="entry name" value="Dioxygenase_C"/>
    <property type="match status" value="1"/>
</dbReference>
<keyword evidence="6" id="KW-0408">Iron</keyword>
<dbReference type="InterPro" id="IPR000627">
    <property type="entry name" value="Intradiol_dOase_C"/>
</dbReference>
<feature type="domain" description="Intradiol ring-cleavage dioxygenases" evidence="7">
    <location>
        <begin position="115"/>
        <end position="257"/>
    </location>
</feature>
<dbReference type="GO" id="GO:0009712">
    <property type="term" value="P:catechol-containing compound metabolic process"/>
    <property type="evidence" value="ECO:0007669"/>
    <property type="project" value="InterPro"/>
</dbReference>
<evidence type="ECO:0000313" key="9">
    <source>
        <dbReference type="EMBL" id="OAP42206.1"/>
    </source>
</evidence>
<keyword evidence="5" id="KW-0560">Oxidoreductase</keyword>
<dbReference type="Gene3D" id="2.60.130.10">
    <property type="entry name" value="Aromatic compound dioxygenase"/>
    <property type="match status" value="1"/>
</dbReference>
<evidence type="ECO:0000256" key="1">
    <source>
        <dbReference type="ARBA" id="ARBA00001965"/>
    </source>
</evidence>
<dbReference type="InterPro" id="IPR039390">
    <property type="entry name" value="1_2-HQD/HQD"/>
</dbReference>
<evidence type="ECO:0000256" key="2">
    <source>
        <dbReference type="ARBA" id="ARBA00007825"/>
    </source>
</evidence>
<evidence type="ECO:0000256" key="5">
    <source>
        <dbReference type="ARBA" id="ARBA00023002"/>
    </source>
</evidence>
<comment type="similarity">
    <text evidence="2">Belongs to the intradiol ring-cleavage dioxygenase family.</text>
</comment>
<keyword evidence="10" id="KW-1185">Reference proteome</keyword>
<dbReference type="Proteomes" id="UP000078507">
    <property type="component" value="Unassembled WGS sequence"/>
</dbReference>
<keyword evidence="3" id="KW-0479">Metal-binding</keyword>
<dbReference type="Pfam" id="PF04444">
    <property type="entry name" value="Dioxygenase_N"/>
    <property type="match status" value="1"/>
</dbReference>
<evidence type="ECO:0000256" key="3">
    <source>
        <dbReference type="ARBA" id="ARBA00022723"/>
    </source>
</evidence>
<sequence length="297" mass="33232">MVIKTESDLTPAVLAVMNRTEDPRLREILVAMVKHLHAFVREVRLTEVEFREATAMLNEIGRLHTDQHNEFVLMAGSLGVSSLVCLLNNGDRGQTETSQSLLGPFWRLNSPRIENGGTIIRSETPGTPLFVHAKVVDRDGKPIAGAEVDVWHASPVGLYENQDPDQAEMNLRGKFMTDEQGRFWFRTVKMVGYPIPVDGVVGRLLKAQGRHPYRPAHLHALIFKHGYKTLISQVFDPSDPNIDSDVQFGVTAALTGDFIRHEEPHPTEADIPGPWFSLDYTYVMEPGEAVLPRPPIK</sequence>
<accession>A0A178Y458</accession>
<evidence type="ECO:0000256" key="4">
    <source>
        <dbReference type="ARBA" id="ARBA00022964"/>
    </source>
</evidence>
<dbReference type="GO" id="GO:0008199">
    <property type="term" value="F:ferric iron binding"/>
    <property type="evidence" value="ECO:0007669"/>
    <property type="project" value="InterPro"/>
</dbReference>
<evidence type="ECO:0000313" key="10">
    <source>
        <dbReference type="Proteomes" id="UP000078507"/>
    </source>
</evidence>
<keyword evidence="4 9" id="KW-0223">Dioxygenase</keyword>
<name>A0A178Y458_SINSA</name>
<feature type="domain" description="Catechol dioxygenase N-terminal" evidence="8">
    <location>
        <begin position="22"/>
        <end position="91"/>
    </location>
</feature>
<dbReference type="RefSeq" id="WP_066877177.1">
    <property type="nucleotide sequence ID" value="NZ_LNQB01000083.1"/>
</dbReference>
<dbReference type="InterPro" id="IPR007535">
    <property type="entry name" value="Catechol_dOase_N"/>
</dbReference>
<dbReference type="InterPro" id="IPR050770">
    <property type="entry name" value="Intradiol_RC_Dioxygenase"/>
</dbReference>
<protein>
    <submittedName>
        <fullName evidence="9">Catechol 1,2-dioxygenase</fullName>
    </submittedName>
</protein>
<dbReference type="EMBL" id="LNQB01000083">
    <property type="protein sequence ID" value="OAP42206.1"/>
    <property type="molecule type" value="Genomic_DNA"/>
</dbReference>
<dbReference type="InterPro" id="IPR015889">
    <property type="entry name" value="Intradiol_dOase_core"/>
</dbReference>
<dbReference type="SUPFAM" id="SSF49482">
    <property type="entry name" value="Aromatic compound dioxygenase"/>
    <property type="match status" value="1"/>
</dbReference>
<dbReference type="STRING" id="36856.ATB98_07345"/>
<dbReference type="OrthoDB" id="9800887at2"/>
<gene>
    <name evidence="9" type="ORF">ATB98_07345</name>
</gene>
<dbReference type="AlphaFoldDB" id="A0A178Y458"/>